<organism evidence="2 3">
    <name type="scientific">Actinidia rufa</name>
    <dbReference type="NCBI Taxonomy" id="165716"/>
    <lineage>
        <taxon>Eukaryota</taxon>
        <taxon>Viridiplantae</taxon>
        <taxon>Streptophyta</taxon>
        <taxon>Embryophyta</taxon>
        <taxon>Tracheophyta</taxon>
        <taxon>Spermatophyta</taxon>
        <taxon>Magnoliopsida</taxon>
        <taxon>eudicotyledons</taxon>
        <taxon>Gunneridae</taxon>
        <taxon>Pentapetalae</taxon>
        <taxon>asterids</taxon>
        <taxon>Ericales</taxon>
        <taxon>Actinidiaceae</taxon>
        <taxon>Actinidia</taxon>
    </lineage>
</organism>
<feature type="compositionally biased region" description="Polar residues" evidence="1">
    <location>
        <begin position="28"/>
        <end position="41"/>
    </location>
</feature>
<gene>
    <name evidence="2" type="ORF">Acr_26g0004150</name>
</gene>
<feature type="region of interest" description="Disordered" evidence="1">
    <location>
        <begin position="263"/>
        <end position="321"/>
    </location>
</feature>
<dbReference type="Proteomes" id="UP000585474">
    <property type="component" value="Unassembled WGS sequence"/>
</dbReference>
<feature type="compositionally biased region" description="Basic and acidic residues" evidence="1">
    <location>
        <begin position="263"/>
        <end position="317"/>
    </location>
</feature>
<proteinExistence type="predicted"/>
<reference evidence="2 3" key="1">
    <citation type="submission" date="2019-07" db="EMBL/GenBank/DDBJ databases">
        <title>De Novo Assembly of kiwifruit Actinidia rufa.</title>
        <authorList>
            <person name="Sugita-Konishi S."/>
            <person name="Sato K."/>
            <person name="Mori E."/>
            <person name="Abe Y."/>
            <person name="Kisaki G."/>
            <person name="Hamano K."/>
            <person name="Suezawa K."/>
            <person name="Otani M."/>
            <person name="Fukuda T."/>
            <person name="Manabe T."/>
            <person name="Gomi K."/>
            <person name="Tabuchi M."/>
            <person name="Akimitsu K."/>
            <person name="Kataoka I."/>
        </authorList>
    </citation>
    <scope>NUCLEOTIDE SEQUENCE [LARGE SCALE GENOMIC DNA]</scope>
    <source>
        <strain evidence="3">cv. Fuchu</strain>
    </source>
</reference>
<sequence>MRSRSEVGDLDNRENSLPSWIIDHLGEGSSSFMTDEVNQSPDLPREDPPTPEEVPMVAIPPLVGQDTRGGRNYNIYSPRRGVLLRGCFPSRPPFSHSPTIRPRLAVLQGDVQEDPAQRVPQQCQGVERKFFFASREDWEFSDGSSREYGVPSSVEEKGLYSVLALLKSKSFQRVFGPRQLLVSDEKNKGEDVPTSSGDASDSRQSQEEIPHGGHSRDSSIECIRTIRWTDRVLSCLPDQILLSILGANIRPILGAWELEIQGREDDHETHPGKGGGDRREAFERRVASSPTKKGEVIDSSKGKEEGTSTRAQKEMAGSDKISQCCELRCRSCEKALGGLLG</sequence>
<protein>
    <submittedName>
        <fullName evidence="2">Uncharacterized protein</fullName>
    </submittedName>
</protein>
<dbReference type="OrthoDB" id="1752359at2759"/>
<dbReference type="EMBL" id="BJWL01000026">
    <property type="protein sequence ID" value="GFZ17145.1"/>
    <property type="molecule type" value="Genomic_DNA"/>
</dbReference>
<feature type="region of interest" description="Disordered" evidence="1">
    <location>
        <begin position="182"/>
        <end position="217"/>
    </location>
</feature>
<feature type="compositionally biased region" description="Basic and acidic residues" evidence="1">
    <location>
        <begin position="200"/>
        <end position="217"/>
    </location>
</feature>
<comment type="caution">
    <text evidence="2">The sequence shown here is derived from an EMBL/GenBank/DDBJ whole genome shotgun (WGS) entry which is preliminary data.</text>
</comment>
<dbReference type="AlphaFoldDB" id="A0A7J0H2A8"/>
<evidence type="ECO:0000256" key="1">
    <source>
        <dbReference type="SAM" id="MobiDB-lite"/>
    </source>
</evidence>
<keyword evidence="3" id="KW-1185">Reference proteome</keyword>
<name>A0A7J0H2A8_9ERIC</name>
<evidence type="ECO:0000313" key="3">
    <source>
        <dbReference type="Proteomes" id="UP000585474"/>
    </source>
</evidence>
<feature type="region of interest" description="Disordered" evidence="1">
    <location>
        <begin position="1"/>
        <end position="52"/>
    </location>
</feature>
<evidence type="ECO:0000313" key="2">
    <source>
        <dbReference type="EMBL" id="GFZ17145.1"/>
    </source>
</evidence>
<accession>A0A7J0H2A8</accession>
<feature type="compositionally biased region" description="Basic and acidic residues" evidence="1">
    <location>
        <begin position="1"/>
        <end position="14"/>
    </location>
</feature>